<sequence length="322" mass="34557">MRRQAVSPSCQQLGRPRSGAASRRGVLSSAAAVLLLAAGQRPSFATLIPDAPVVGDCPECIGEVNETLNACPLDAPSCISTLSDDEEHFAAPWQFDGTREEAIEQLISIATGARFDMGLIDSFGGVRQTDAAAYIAKGVLAVVSGGDMPEQPKRQRKSSTEFVPFDGDVTERRTTPGGAEYVRIVLGTGGGGATQASNLSEVIDCEFLFLPDDNIVDVRASSRVQPEGKLGSGGQLALSITEGLVLDKNVAGRQVERLRKALRWDVAPVLTDFNPAFNAEAPVWFERLFDPFNRRNKFQPSGLAYPAEGEGEERPLRLPARE</sequence>
<feature type="compositionally biased region" description="Basic and acidic residues" evidence="1">
    <location>
        <begin position="312"/>
        <end position="322"/>
    </location>
</feature>
<feature type="region of interest" description="Disordered" evidence="1">
    <location>
        <begin position="299"/>
        <end position="322"/>
    </location>
</feature>
<dbReference type="AlphaFoldDB" id="A0A9D4TVH3"/>
<keyword evidence="3" id="KW-1185">Reference proteome</keyword>
<feature type="compositionally biased region" description="Polar residues" evidence="1">
    <location>
        <begin position="1"/>
        <end position="12"/>
    </location>
</feature>
<feature type="region of interest" description="Disordered" evidence="1">
    <location>
        <begin position="1"/>
        <end position="21"/>
    </location>
</feature>
<proteinExistence type="predicted"/>
<dbReference type="PANTHER" id="PTHR34801:SF2">
    <property type="entry name" value="EXPRESSED PROTEIN"/>
    <property type="match status" value="1"/>
</dbReference>
<evidence type="ECO:0000256" key="1">
    <source>
        <dbReference type="SAM" id="MobiDB-lite"/>
    </source>
</evidence>
<comment type="caution">
    <text evidence="2">The sequence shown here is derived from an EMBL/GenBank/DDBJ whole genome shotgun (WGS) entry which is preliminary data.</text>
</comment>
<accession>A0A9D4TVH3</accession>
<protein>
    <submittedName>
        <fullName evidence="2">Uncharacterized protein</fullName>
    </submittedName>
</protein>
<dbReference type="OrthoDB" id="513676at2759"/>
<dbReference type="PANTHER" id="PTHR34801">
    <property type="entry name" value="EXPRESSED PROTEIN"/>
    <property type="match status" value="1"/>
</dbReference>
<evidence type="ECO:0000313" key="3">
    <source>
        <dbReference type="Proteomes" id="UP001055712"/>
    </source>
</evidence>
<organism evidence="2 3">
    <name type="scientific">Chlorella vulgaris</name>
    <name type="common">Green alga</name>
    <dbReference type="NCBI Taxonomy" id="3077"/>
    <lineage>
        <taxon>Eukaryota</taxon>
        <taxon>Viridiplantae</taxon>
        <taxon>Chlorophyta</taxon>
        <taxon>core chlorophytes</taxon>
        <taxon>Trebouxiophyceae</taxon>
        <taxon>Chlorellales</taxon>
        <taxon>Chlorellaceae</taxon>
        <taxon>Chlorella clade</taxon>
        <taxon>Chlorella</taxon>
    </lineage>
</organism>
<gene>
    <name evidence="2" type="ORF">D9Q98_002848</name>
</gene>
<name>A0A9D4TVH3_CHLVU</name>
<evidence type="ECO:0000313" key="2">
    <source>
        <dbReference type="EMBL" id="KAI3434790.1"/>
    </source>
</evidence>
<dbReference type="EMBL" id="SIDB01000003">
    <property type="protein sequence ID" value="KAI3434790.1"/>
    <property type="molecule type" value="Genomic_DNA"/>
</dbReference>
<dbReference type="Proteomes" id="UP001055712">
    <property type="component" value="Unassembled WGS sequence"/>
</dbReference>
<reference evidence="2" key="1">
    <citation type="journal article" date="2019" name="Plant J.">
        <title>Chlorella vulgaris genome assembly and annotation reveals the molecular basis for metabolic acclimation to high light conditions.</title>
        <authorList>
            <person name="Cecchin M."/>
            <person name="Marcolungo L."/>
            <person name="Rossato M."/>
            <person name="Girolomoni L."/>
            <person name="Cosentino E."/>
            <person name="Cuine S."/>
            <person name="Li-Beisson Y."/>
            <person name="Delledonne M."/>
            <person name="Ballottari M."/>
        </authorList>
    </citation>
    <scope>NUCLEOTIDE SEQUENCE</scope>
    <source>
        <strain evidence="2">211/11P</strain>
    </source>
</reference>
<reference evidence="2" key="2">
    <citation type="submission" date="2020-11" db="EMBL/GenBank/DDBJ databases">
        <authorList>
            <person name="Cecchin M."/>
            <person name="Marcolungo L."/>
            <person name="Rossato M."/>
            <person name="Girolomoni L."/>
            <person name="Cosentino E."/>
            <person name="Cuine S."/>
            <person name="Li-Beisson Y."/>
            <person name="Delledonne M."/>
            <person name="Ballottari M."/>
        </authorList>
    </citation>
    <scope>NUCLEOTIDE SEQUENCE</scope>
    <source>
        <strain evidence="2">211/11P</strain>
        <tissue evidence="2">Whole cell</tissue>
    </source>
</reference>